<keyword evidence="2" id="KW-1185">Reference proteome</keyword>
<evidence type="ECO:0000313" key="2">
    <source>
        <dbReference type="Proteomes" id="UP001164539"/>
    </source>
</evidence>
<dbReference type="Proteomes" id="UP001164539">
    <property type="component" value="Chromosome 6"/>
</dbReference>
<protein>
    <submittedName>
        <fullName evidence="1">Glutathione S-transferase</fullName>
    </submittedName>
</protein>
<proteinExistence type="predicted"/>
<gene>
    <name evidence="1" type="ORF">OWV82_012153</name>
</gene>
<sequence length="221" mass="24808">MSKGDEVVLLDCWASPFCMRAKIALAEKGVDFEVRAEDLFGGKSDLLLNSNPIYKKVPVLLHNGKPLCESTVIVGYIDETWPSPPLLPSCAYQRAQARFWADFIDKKVFDAGVKIWGSKGEVPEAAKEEFVETLKKLEGALGDKDYFGGDSFGFVDIIAIPLTSWFYPTEKFGGFKVENECPKLSAWINKCLQRESVAKVLPDPEKLYEFVIFVRKMHGIE</sequence>
<evidence type="ECO:0000313" key="1">
    <source>
        <dbReference type="EMBL" id="KAJ4717241.1"/>
    </source>
</evidence>
<comment type="caution">
    <text evidence="1">The sequence shown here is derived from an EMBL/GenBank/DDBJ whole genome shotgun (WGS) entry which is preliminary data.</text>
</comment>
<name>A0ACC1Y1I4_MELAZ</name>
<organism evidence="1 2">
    <name type="scientific">Melia azedarach</name>
    <name type="common">Chinaberry tree</name>
    <dbReference type="NCBI Taxonomy" id="155640"/>
    <lineage>
        <taxon>Eukaryota</taxon>
        <taxon>Viridiplantae</taxon>
        <taxon>Streptophyta</taxon>
        <taxon>Embryophyta</taxon>
        <taxon>Tracheophyta</taxon>
        <taxon>Spermatophyta</taxon>
        <taxon>Magnoliopsida</taxon>
        <taxon>eudicotyledons</taxon>
        <taxon>Gunneridae</taxon>
        <taxon>Pentapetalae</taxon>
        <taxon>rosids</taxon>
        <taxon>malvids</taxon>
        <taxon>Sapindales</taxon>
        <taxon>Meliaceae</taxon>
        <taxon>Melia</taxon>
    </lineage>
</organism>
<reference evidence="1 2" key="1">
    <citation type="journal article" date="2023" name="Science">
        <title>Complex scaffold remodeling in plant triterpene biosynthesis.</title>
        <authorList>
            <person name="De La Pena R."/>
            <person name="Hodgson H."/>
            <person name="Liu J.C."/>
            <person name="Stephenson M.J."/>
            <person name="Martin A.C."/>
            <person name="Owen C."/>
            <person name="Harkess A."/>
            <person name="Leebens-Mack J."/>
            <person name="Jimenez L.E."/>
            <person name="Osbourn A."/>
            <person name="Sattely E.S."/>
        </authorList>
    </citation>
    <scope>NUCLEOTIDE SEQUENCE [LARGE SCALE GENOMIC DNA]</scope>
    <source>
        <strain evidence="2">cv. JPN11</strain>
        <tissue evidence="1">Leaf</tissue>
    </source>
</reference>
<dbReference type="EMBL" id="CM051399">
    <property type="protein sequence ID" value="KAJ4717241.1"/>
    <property type="molecule type" value="Genomic_DNA"/>
</dbReference>
<accession>A0ACC1Y1I4</accession>